<comment type="caution">
    <text evidence="2">The sequence shown here is derived from an EMBL/GenBank/DDBJ whole genome shotgun (WGS) entry which is preliminary data.</text>
</comment>
<gene>
    <name evidence="2" type="ORF">GCM10025760_39910</name>
</gene>
<evidence type="ECO:0000313" key="2">
    <source>
        <dbReference type="EMBL" id="GAA5101525.1"/>
    </source>
</evidence>
<keyword evidence="1" id="KW-1133">Transmembrane helix</keyword>
<feature type="transmembrane region" description="Helical" evidence="1">
    <location>
        <begin position="12"/>
        <end position="32"/>
    </location>
</feature>
<keyword evidence="3" id="KW-1185">Reference proteome</keyword>
<organism evidence="2 3">
    <name type="scientific">Microbacterium yannicii</name>
    <dbReference type="NCBI Taxonomy" id="671622"/>
    <lineage>
        <taxon>Bacteria</taxon>
        <taxon>Bacillati</taxon>
        <taxon>Actinomycetota</taxon>
        <taxon>Actinomycetes</taxon>
        <taxon>Micrococcales</taxon>
        <taxon>Microbacteriaceae</taxon>
        <taxon>Microbacterium</taxon>
    </lineage>
</organism>
<keyword evidence="1" id="KW-0812">Transmembrane</keyword>
<reference evidence="3" key="1">
    <citation type="journal article" date="2019" name="Int. J. Syst. Evol. Microbiol.">
        <title>The Global Catalogue of Microorganisms (GCM) 10K type strain sequencing project: providing services to taxonomists for standard genome sequencing and annotation.</title>
        <authorList>
            <consortium name="The Broad Institute Genomics Platform"/>
            <consortium name="The Broad Institute Genome Sequencing Center for Infectious Disease"/>
            <person name="Wu L."/>
            <person name="Ma J."/>
        </authorList>
    </citation>
    <scope>NUCLEOTIDE SEQUENCE [LARGE SCALE GENOMIC DNA]</scope>
    <source>
        <strain evidence="3">JCM 18959</strain>
    </source>
</reference>
<evidence type="ECO:0000256" key="1">
    <source>
        <dbReference type="SAM" id="Phobius"/>
    </source>
</evidence>
<dbReference type="Proteomes" id="UP001501407">
    <property type="component" value="Unassembled WGS sequence"/>
</dbReference>
<protein>
    <submittedName>
        <fullName evidence="2">Uncharacterized protein</fullName>
    </submittedName>
</protein>
<dbReference type="EMBL" id="BAABKZ010000019">
    <property type="protein sequence ID" value="GAA5101525.1"/>
    <property type="molecule type" value="Genomic_DNA"/>
</dbReference>
<sequence>MKLGKAIINKITAGNIVQIISIVCPCLIYLYAIGFFEYVLTIVNNIHDTKPKIINK</sequence>
<evidence type="ECO:0000313" key="3">
    <source>
        <dbReference type="Proteomes" id="UP001501407"/>
    </source>
</evidence>
<accession>A0ABP9MTG3</accession>
<name>A0ABP9MTG3_9MICO</name>
<keyword evidence="1" id="KW-0472">Membrane</keyword>
<proteinExistence type="predicted"/>